<dbReference type="Proteomes" id="UP001597215">
    <property type="component" value="Unassembled WGS sequence"/>
</dbReference>
<evidence type="ECO:0000256" key="7">
    <source>
        <dbReference type="ARBA" id="ARBA00023237"/>
    </source>
</evidence>
<name>A0ABW4MGB1_9SPHN</name>
<protein>
    <submittedName>
        <fullName evidence="10">TolC family protein</fullName>
    </submittedName>
</protein>
<reference evidence="11" key="1">
    <citation type="journal article" date="2019" name="Int. J. Syst. Evol. Microbiol.">
        <title>The Global Catalogue of Microorganisms (GCM) 10K type strain sequencing project: providing services to taxonomists for standard genome sequencing and annotation.</title>
        <authorList>
            <consortium name="The Broad Institute Genomics Platform"/>
            <consortium name="The Broad Institute Genome Sequencing Center for Infectious Disease"/>
            <person name="Wu L."/>
            <person name="Ma J."/>
        </authorList>
    </citation>
    <scope>NUCLEOTIDE SEQUENCE [LARGE SCALE GENOMIC DNA]</scope>
    <source>
        <strain evidence="11">CGMCC 1.12449</strain>
    </source>
</reference>
<keyword evidence="3" id="KW-0813">Transport</keyword>
<feature type="region of interest" description="Disordered" evidence="8">
    <location>
        <begin position="445"/>
        <end position="467"/>
    </location>
</feature>
<organism evidence="10 11">
    <name type="scientific">Sphingorhabdus buctiana</name>
    <dbReference type="NCBI Taxonomy" id="1508805"/>
    <lineage>
        <taxon>Bacteria</taxon>
        <taxon>Pseudomonadati</taxon>
        <taxon>Pseudomonadota</taxon>
        <taxon>Alphaproteobacteria</taxon>
        <taxon>Sphingomonadales</taxon>
        <taxon>Sphingomonadaceae</taxon>
        <taxon>Sphingorhabdus</taxon>
    </lineage>
</organism>
<dbReference type="InterPro" id="IPR003423">
    <property type="entry name" value="OMP_efflux"/>
</dbReference>
<evidence type="ECO:0000256" key="8">
    <source>
        <dbReference type="SAM" id="MobiDB-lite"/>
    </source>
</evidence>
<feature type="chain" id="PRO_5046597536" evidence="9">
    <location>
        <begin position="28"/>
        <end position="467"/>
    </location>
</feature>
<accession>A0ABW4MGB1</accession>
<comment type="similarity">
    <text evidence="2">Belongs to the outer membrane factor (OMF) (TC 1.B.17) family.</text>
</comment>
<dbReference type="PANTHER" id="PTHR30026:SF22">
    <property type="entry name" value="OUTER MEMBRANE EFFLUX PROTEIN"/>
    <property type="match status" value="1"/>
</dbReference>
<evidence type="ECO:0000256" key="6">
    <source>
        <dbReference type="ARBA" id="ARBA00023136"/>
    </source>
</evidence>
<comment type="subcellular location">
    <subcellularLocation>
        <location evidence="1">Cell outer membrane</location>
    </subcellularLocation>
</comment>
<keyword evidence="11" id="KW-1185">Reference proteome</keyword>
<keyword evidence="6" id="KW-0472">Membrane</keyword>
<evidence type="ECO:0000256" key="3">
    <source>
        <dbReference type="ARBA" id="ARBA00022448"/>
    </source>
</evidence>
<feature type="signal peptide" evidence="9">
    <location>
        <begin position="1"/>
        <end position="27"/>
    </location>
</feature>
<evidence type="ECO:0000256" key="9">
    <source>
        <dbReference type="SAM" id="SignalP"/>
    </source>
</evidence>
<comment type="caution">
    <text evidence="10">The sequence shown here is derived from an EMBL/GenBank/DDBJ whole genome shotgun (WGS) entry which is preliminary data.</text>
</comment>
<dbReference type="SUPFAM" id="SSF56954">
    <property type="entry name" value="Outer membrane efflux proteins (OEP)"/>
    <property type="match status" value="1"/>
</dbReference>
<gene>
    <name evidence="10" type="ORF">ACFSAG_14330</name>
</gene>
<dbReference type="Gene3D" id="1.20.1600.10">
    <property type="entry name" value="Outer membrane efflux proteins (OEP)"/>
    <property type="match status" value="1"/>
</dbReference>
<dbReference type="RefSeq" id="WP_374614122.1">
    <property type="nucleotide sequence ID" value="NZ_JBHUEL010000012.1"/>
</dbReference>
<dbReference type="Pfam" id="PF02321">
    <property type="entry name" value="OEP"/>
    <property type="match status" value="2"/>
</dbReference>
<evidence type="ECO:0000256" key="2">
    <source>
        <dbReference type="ARBA" id="ARBA00007613"/>
    </source>
</evidence>
<evidence type="ECO:0000256" key="4">
    <source>
        <dbReference type="ARBA" id="ARBA00022452"/>
    </source>
</evidence>
<dbReference type="PANTHER" id="PTHR30026">
    <property type="entry name" value="OUTER MEMBRANE PROTEIN TOLC"/>
    <property type="match status" value="1"/>
</dbReference>
<evidence type="ECO:0000313" key="10">
    <source>
        <dbReference type="EMBL" id="MFD1768018.1"/>
    </source>
</evidence>
<keyword evidence="5" id="KW-0812">Transmembrane</keyword>
<evidence type="ECO:0000256" key="5">
    <source>
        <dbReference type="ARBA" id="ARBA00022692"/>
    </source>
</evidence>
<keyword evidence="7" id="KW-0998">Cell outer membrane</keyword>
<dbReference type="InterPro" id="IPR051906">
    <property type="entry name" value="TolC-like"/>
</dbReference>
<keyword evidence="4" id="KW-1134">Transmembrane beta strand</keyword>
<keyword evidence="9" id="KW-0732">Signal</keyword>
<evidence type="ECO:0000256" key="1">
    <source>
        <dbReference type="ARBA" id="ARBA00004442"/>
    </source>
</evidence>
<dbReference type="EMBL" id="JBHUEL010000012">
    <property type="protein sequence ID" value="MFD1768018.1"/>
    <property type="molecule type" value="Genomic_DNA"/>
</dbReference>
<sequence length="467" mass="51654">MKKSIKTKLMLATPAALLFAMSGAAHAQSVDLKSAVEVAIESHPEINQAAMNKEAIEFEREQAQGLFLPRITVEGSVGVRRLENPTRRALGIADNELYPMEAGIRGEQILFDSGNRANELKRQAARTDGAAYRVDERSQFIALQVSRQYLDYLLQQRIVAASQDNVAFHTNLVNDLREGVTQGSISIADQQQAEERLQAASARLTEAEQDMVNTGIAFRTLTGLDIDASATLPQSLRAKLPGSLAEAIEKVRLQSPRVREAQADLDAAHAVIGKAKADLGPTISLEGNARVGDDIDGFRGETNDLQARVVARWLIFDGGINRAKVQEMVRRASETRFRLHQLTREAEEDVRVSWNAWTSQGKLAGELDRQAKVSDDLLLSYREQFNVGRRSLLDVLDAQNTRYNVQVRAETARFAETFAEYKILAAANELMQALGVAARSDAEANARERFKVGPTPPSETDRRRYSN</sequence>
<proteinExistence type="inferred from homology"/>
<evidence type="ECO:0000313" key="11">
    <source>
        <dbReference type="Proteomes" id="UP001597215"/>
    </source>
</evidence>